<dbReference type="AlphaFoldDB" id="A0A4R4WK30"/>
<name>A0A4R4WK30_9ACTN</name>
<dbReference type="GO" id="GO:0016787">
    <property type="term" value="F:hydrolase activity"/>
    <property type="evidence" value="ECO:0007669"/>
    <property type="project" value="UniProtKB-KW"/>
</dbReference>
<dbReference type="OrthoDB" id="8587800at2"/>
<dbReference type="SUPFAM" id="SSF53474">
    <property type="entry name" value="alpha/beta-Hydrolases"/>
    <property type="match status" value="1"/>
</dbReference>
<protein>
    <submittedName>
        <fullName evidence="1">Alpha/beta fold hydrolase</fullName>
    </submittedName>
</protein>
<accession>A0A4R4WK30</accession>
<dbReference type="EMBL" id="SMKP01000066">
    <property type="protein sequence ID" value="TDD18811.1"/>
    <property type="molecule type" value="Genomic_DNA"/>
</dbReference>
<reference evidence="1 2" key="1">
    <citation type="submission" date="2019-03" db="EMBL/GenBank/DDBJ databases">
        <title>Draft genome sequences of novel Actinobacteria.</title>
        <authorList>
            <person name="Sahin N."/>
            <person name="Ay H."/>
            <person name="Saygin H."/>
        </authorList>
    </citation>
    <scope>NUCLEOTIDE SEQUENCE [LARGE SCALE GENOMIC DNA]</scope>
    <source>
        <strain evidence="1 2">KC712</strain>
    </source>
</reference>
<dbReference type="InterPro" id="IPR029058">
    <property type="entry name" value="AB_hydrolase_fold"/>
</dbReference>
<proteinExistence type="predicted"/>
<comment type="caution">
    <text evidence="1">The sequence shown here is derived from an EMBL/GenBank/DDBJ whole genome shotgun (WGS) entry which is preliminary data.</text>
</comment>
<dbReference type="Proteomes" id="UP000294543">
    <property type="component" value="Unassembled WGS sequence"/>
</dbReference>
<keyword evidence="2" id="KW-1185">Reference proteome</keyword>
<dbReference type="InterPro" id="IPR010520">
    <property type="entry name" value="FrsA-like"/>
</dbReference>
<dbReference type="Gene3D" id="3.40.50.1820">
    <property type="entry name" value="alpha/beta hydrolase"/>
    <property type="match status" value="1"/>
</dbReference>
<keyword evidence="1" id="KW-0378">Hydrolase</keyword>
<evidence type="ECO:0000313" key="2">
    <source>
        <dbReference type="Proteomes" id="UP000294543"/>
    </source>
</evidence>
<evidence type="ECO:0000313" key="1">
    <source>
        <dbReference type="EMBL" id="TDD18811.1"/>
    </source>
</evidence>
<dbReference type="Pfam" id="PF06500">
    <property type="entry name" value="FrsA-like"/>
    <property type="match status" value="1"/>
</dbReference>
<gene>
    <name evidence="1" type="ORF">E1294_23195</name>
</gene>
<organism evidence="1 2">
    <name type="scientific">Nonomuraea diastatica</name>
    <dbReference type="NCBI Taxonomy" id="1848329"/>
    <lineage>
        <taxon>Bacteria</taxon>
        <taxon>Bacillati</taxon>
        <taxon>Actinomycetota</taxon>
        <taxon>Actinomycetes</taxon>
        <taxon>Streptosporangiales</taxon>
        <taxon>Streptosporangiaceae</taxon>
        <taxon>Nonomuraea</taxon>
    </lineage>
</organism>
<sequence length="309" mass="31673">MEDQLVVACGLGLAAAHGCAGHTAIIRERTVPFYSLALECYGRAVRAGRWTGEVPYRSGTTPVTAHLFPGAAGAPLLVVCGGVDTWKVELHRTAAAAGSGVTVAVLDMPGTGESRVPLAADADTILAAAVQRIAEHTGARRTAFLGISFGGHWAAKLALTGRVDAAAGIGGPVGAADHAPDLTTLPGAMPGIVAHALGLPALPGPEDAARFAAAFSLRRQGLLDAALHVPLLAANGTSDPYVPVEDTAVFGCDPNATVWLVRDAAHCASEHLATLMPAVLAWLRHRLGGDEESAGRLERARRSLTPLLA</sequence>